<sequence>MRQFPAMFLGSALLLSACQTGGIERRAEAPAVPGNCDPNGLVQFVGDVAVERFIGQKASAETGAALLAASGARTLRWGGPGMAMTMDFRPDRLTVSYDEAMTITSARCG</sequence>
<proteinExistence type="predicted"/>
<dbReference type="KEGG" id="shyd:CJD35_02920"/>
<protein>
    <submittedName>
        <fullName evidence="1">Peptidase inhibitor I78</fullName>
    </submittedName>
</protein>
<name>A0A249MQE4_SPHXE</name>
<dbReference type="Pfam" id="PF11720">
    <property type="entry name" value="Inhibitor_I78"/>
    <property type="match status" value="1"/>
</dbReference>
<gene>
    <name evidence="1" type="ORF">CJD35_02920</name>
</gene>
<dbReference type="InterPro" id="IPR021719">
    <property type="entry name" value="Prot_inh_I78"/>
</dbReference>
<dbReference type="EMBL" id="CP022745">
    <property type="protein sequence ID" value="ASY43522.1"/>
    <property type="molecule type" value="Genomic_DNA"/>
</dbReference>
<dbReference type="Proteomes" id="UP000217141">
    <property type="component" value="Chromosome I"/>
</dbReference>
<reference evidence="1 2" key="1">
    <citation type="submission" date="2017-08" db="EMBL/GenBank/DDBJ databases">
        <title>Whole Genome Sequence of Sphingobium hydrophobicum C1: Insights into Adaption to the Electronic-waste Contaminated Sediment.</title>
        <authorList>
            <person name="Song D."/>
            <person name="Chen X."/>
            <person name="Xu M."/>
        </authorList>
    </citation>
    <scope>NUCLEOTIDE SEQUENCE [LARGE SCALE GENOMIC DNA]</scope>
    <source>
        <strain evidence="1 2">C1</strain>
    </source>
</reference>
<organism evidence="1 2">
    <name type="scientific">Sphingobium xenophagum</name>
    <dbReference type="NCBI Taxonomy" id="121428"/>
    <lineage>
        <taxon>Bacteria</taxon>
        <taxon>Pseudomonadati</taxon>
        <taxon>Pseudomonadota</taxon>
        <taxon>Alphaproteobacteria</taxon>
        <taxon>Sphingomonadales</taxon>
        <taxon>Sphingomonadaceae</taxon>
        <taxon>Sphingobium</taxon>
    </lineage>
</organism>
<accession>A0A249MQE4</accession>
<dbReference type="AlphaFoldDB" id="A0A249MQE4"/>
<dbReference type="PROSITE" id="PS51257">
    <property type="entry name" value="PROKAR_LIPOPROTEIN"/>
    <property type="match status" value="1"/>
</dbReference>
<dbReference type="RefSeq" id="WP_026002331.1">
    <property type="nucleotide sequence ID" value="NZ_CP076556.1"/>
</dbReference>
<dbReference type="Gene3D" id="3.30.10.10">
    <property type="entry name" value="Trypsin Inhibitor V, subunit A"/>
    <property type="match status" value="1"/>
</dbReference>
<evidence type="ECO:0000313" key="2">
    <source>
        <dbReference type="Proteomes" id="UP000217141"/>
    </source>
</evidence>
<evidence type="ECO:0000313" key="1">
    <source>
        <dbReference type="EMBL" id="ASY43522.1"/>
    </source>
</evidence>